<evidence type="ECO:0000313" key="12">
    <source>
        <dbReference type="EMBL" id="SFF53565.1"/>
    </source>
</evidence>
<dbReference type="Proteomes" id="UP000182135">
    <property type="component" value="Unassembled WGS sequence"/>
</dbReference>
<dbReference type="Proteomes" id="UP000246114">
    <property type="component" value="Unassembled WGS sequence"/>
</dbReference>
<keyword evidence="6 9" id="KW-0408">Iron</keyword>
<dbReference type="SFLD" id="SFLDF00562">
    <property type="entry name" value="HemN-like__clustered_with_heat"/>
    <property type="match status" value="1"/>
</dbReference>
<dbReference type="NCBIfam" id="TIGR00539">
    <property type="entry name" value="hemN_rel"/>
    <property type="match status" value="1"/>
</dbReference>
<accession>A0A1I2JFF5</accession>
<gene>
    <name evidence="11" type="ORF">DBY38_12970</name>
    <name evidence="12" type="ORF">SAMN04487885_10233</name>
</gene>
<dbReference type="InterPro" id="IPR013785">
    <property type="entry name" value="Aldolase_TIM"/>
</dbReference>
<dbReference type="GO" id="GO:0004109">
    <property type="term" value="F:coproporphyrinogen oxidase activity"/>
    <property type="evidence" value="ECO:0007669"/>
    <property type="project" value="InterPro"/>
</dbReference>
<keyword evidence="4 9" id="KW-0949">S-adenosyl-L-methionine</keyword>
<dbReference type="STRING" id="1529.SAMN04487885_10233"/>
<dbReference type="GO" id="GO:0005737">
    <property type="term" value="C:cytoplasm"/>
    <property type="evidence" value="ECO:0007669"/>
    <property type="project" value="UniProtKB-SubCell"/>
</dbReference>
<evidence type="ECO:0000313" key="13">
    <source>
        <dbReference type="Proteomes" id="UP000182135"/>
    </source>
</evidence>
<dbReference type="SMART" id="SM00729">
    <property type="entry name" value="Elp3"/>
    <property type="match status" value="1"/>
</dbReference>
<dbReference type="SFLD" id="SFLDG01082">
    <property type="entry name" value="B12-binding_domain_containing"/>
    <property type="match status" value="1"/>
</dbReference>
<dbReference type="Pfam" id="PF04055">
    <property type="entry name" value="Radical_SAM"/>
    <property type="match status" value="1"/>
</dbReference>
<dbReference type="GO" id="GO:0046872">
    <property type="term" value="F:metal ion binding"/>
    <property type="evidence" value="ECO:0007669"/>
    <property type="project" value="UniProtKB-UniRule"/>
</dbReference>
<dbReference type="EMBL" id="QAMZ01000053">
    <property type="protein sequence ID" value="PWL51850.1"/>
    <property type="molecule type" value="Genomic_DNA"/>
</dbReference>
<reference evidence="12 13" key="1">
    <citation type="submission" date="2016-10" db="EMBL/GenBank/DDBJ databases">
        <authorList>
            <person name="de Groot N.N."/>
        </authorList>
    </citation>
    <scope>NUCLEOTIDE SEQUENCE [LARGE SCALE GENOMIC DNA]</scope>
    <source>
        <strain evidence="12 13">NLAE-zl-G419</strain>
    </source>
</reference>
<dbReference type="GeneID" id="90544413"/>
<organism evidence="12 13">
    <name type="scientific">Clostridium cadaveris</name>
    <dbReference type="NCBI Taxonomy" id="1529"/>
    <lineage>
        <taxon>Bacteria</taxon>
        <taxon>Bacillati</taxon>
        <taxon>Bacillota</taxon>
        <taxon>Clostridia</taxon>
        <taxon>Eubacteriales</taxon>
        <taxon>Clostridiaceae</taxon>
        <taxon>Clostridium</taxon>
    </lineage>
</organism>
<evidence type="ECO:0000256" key="6">
    <source>
        <dbReference type="ARBA" id="ARBA00023004"/>
    </source>
</evidence>
<evidence type="ECO:0000256" key="2">
    <source>
        <dbReference type="ARBA" id="ARBA00017228"/>
    </source>
</evidence>
<dbReference type="InterPro" id="IPR034505">
    <property type="entry name" value="Coproporphyrinogen-III_oxidase"/>
</dbReference>
<dbReference type="eggNOG" id="COG0635">
    <property type="taxonomic scope" value="Bacteria"/>
</dbReference>
<evidence type="ECO:0000256" key="4">
    <source>
        <dbReference type="ARBA" id="ARBA00022691"/>
    </source>
</evidence>
<sequence length="374" mass="43536">MKGKSLYVHIPFCKQKCFYCDFPSFSGKETLINDYLNSLEKELDLRVGDTAINTIFIGGGTPTYLNLEALIKLKTIMKKVNLKSDGEFTVECNPGTLNEEKLKVLKDMGVNRLSIGLQAVQDRLLKEIGRIHSYKEFKENFILARNLGFNNINVDLMFALPDQSLEDLDETLKTIIDLKPEHISCYSLIVEEETVFYKLFDDGKLNLPNEDLEREMYLRALRILKQSGYNQYEISNFSKPGYECRHNIVYWSLYDYIGIGSGSHSYIDEKRISNYTSIEKYIKFMMENGNAIEEVFENSIKDDMEEFMFMGLRKIEGINKGEFKERFKKEIHEVYGEVISTHIKNKLLVEDEEKIYLTTYGIEVSNYVMKDFIL</sequence>
<keyword evidence="3 9" id="KW-0349">Heme</keyword>
<evidence type="ECO:0000256" key="8">
    <source>
        <dbReference type="ARBA" id="ARBA00023186"/>
    </source>
</evidence>
<reference evidence="11 14" key="2">
    <citation type="submission" date="2018-03" db="EMBL/GenBank/DDBJ databases">
        <title>The uncultured portion of the human microbiome is neutrally assembled.</title>
        <authorList>
            <person name="Jeraldo P."/>
            <person name="Boardman L."/>
            <person name="White B.A."/>
            <person name="Nelson H."/>
            <person name="Goldenfeld N."/>
            <person name="Chia N."/>
        </authorList>
    </citation>
    <scope>NUCLEOTIDE SEQUENCE [LARGE SCALE GENOMIC DNA]</scope>
    <source>
        <strain evidence="11">CIM:MAG 903</strain>
    </source>
</reference>
<comment type="subcellular location">
    <subcellularLocation>
        <location evidence="9">Cytoplasm</location>
    </subcellularLocation>
</comment>
<protein>
    <recommendedName>
        <fullName evidence="2 9">Heme chaperone HemW</fullName>
    </recommendedName>
</protein>
<comment type="similarity">
    <text evidence="1">Belongs to the anaerobic coproporphyrinogen-III oxidase family. HemW subfamily.</text>
</comment>
<dbReference type="AlphaFoldDB" id="A0A1I2JFF5"/>
<dbReference type="CDD" id="cd01335">
    <property type="entry name" value="Radical_SAM"/>
    <property type="match status" value="1"/>
</dbReference>
<comment type="function">
    <text evidence="9">Probably acts as a heme chaperone, transferring heme to an unknown acceptor. Binds one molecule of heme per monomer, possibly covalently. Binds 1 [4Fe-4S] cluster. The cluster is coordinated with 3 cysteines and an exchangeable S-adenosyl-L-methionine.</text>
</comment>
<evidence type="ECO:0000256" key="3">
    <source>
        <dbReference type="ARBA" id="ARBA00022617"/>
    </source>
</evidence>
<dbReference type="PANTHER" id="PTHR13932:SF5">
    <property type="entry name" value="RADICAL S-ADENOSYL METHIONINE DOMAIN-CONTAINING PROTEIN 1, MITOCHONDRIAL"/>
    <property type="match status" value="1"/>
</dbReference>
<evidence type="ECO:0000259" key="10">
    <source>
        <dbReference type="PROSITE" id="PS51918"/>
    </source>
</evidence>
<dbReference type="GO" id="GO:0051539">
    <property type="term" value="F:4 iron, 4 sulfur cluster binding"/>
    <property type="evidence" value="ECO:0007669"/>
    <property type="project" value="UniProtKB-UniRule"/>
</dbReference>
<dbReference type="GO" id="GO:0006779">
    <property type="term" value="P:porphyrin-containing compound biosynthetic process"/>
    <property type="evidence" value="ECO:0007669"/>
    <property type="project" value="InterPro"/>
</dbReference>
<evidence type="ECO:0000313" key="14">
    <source>
        <dbReference type="Proteomes" id="UP000246114"/>
    </source>
</evidence>
<dbReference type="InterPro" id="IPR006638">
    <property type="entry name" value="Elp3/MiaA/NifB-like_rSAM"/>
</dbReference>
<keyword evidence="9" id="KW-0004">4Fe-4S</keyword>
<dbReference type="SFLD" id="SFLDG01065">
    <property type="entry name" value="anaerobic_coproporphyrinogen-I"/>
    <property type="match status" value="1"/>
</dbReference>
<keyword evidence="7 9" id="KW-0411">Iron-sulfur</keyword>
<dbReference type="Pfam" id="PF06969">
    <property type="entry name" value="HemN_C"/>
    <property type="match status" value="1"/>
</dbReference>
<dbReference type="SFLD" id="SFLDS00029">
    <property type="entry name" value="Radical_SAM"/>
    <property type="match status" value="1"/>
</dbReference>
<dbReference type="PROSITE" id="PS51918">
    <property type="entry name" value="RADICAL_SAM"/>
    <property type="match status" value="1"/>
</dbReference>
<dbReference type="RefSeq" id="WP_027637955.1">
    <property type="nucleotide sequence ID" value="NZ_BAAACD010000024.1"/>
</dbReference>
<name>A0A1I2JFF5_9CLOT</name>
<dbReference type="EMBL" id="FOOE01000002">
    <property type="protein sequence ID" value="SFF53565.1"/>
    <property type="molecule type" value="Genomic_DNA"/>
</dbReference>
<dbReference type="SUPFAM" id="SSF102114">
    <property type="entry name" value="Radical SAM enzymes"/>
    <property type="match status" value="1"/>
</dbReference>
<dbReference type="PANTHER" id="PTHR13932">
    <property type="entry name" value="COPROPORPHYRINIGEN III OXIDASE"/>
    <property type="match status" value="1"/>
</dbReference>
<dbReference type="InterPro" id="IPR004559">
    <property type="entry name" value="HemW-like"/>
</dbReference>
<evidence type="ECO:0000313" key="11">
    <source>
        <dbReference type="EMBL" id="PWL51850.1"/>
    </source>
</evidence>
<evidence type="ECO:0000256" key="5">
    <source>
        <dbReference type="ARBA" id="ARBA00022723"/>
    </source>
</evidence>
<dbReference type="InterPro" id="IPR007197">
    <property type="entry name" value="rSAM"/>
</dbReference>
<evidence type="ECO:0000256" key="1">
    <source>
        <dbReference type="ARBA" id="ARBA00006100"/>
    </source>
</evidence>
<evidence type="ECO:0000256" key="7">
    <source>
        <dbReference type="ARBA" id="ARBA00023014"/>
    </source>
</evidence>
<dbReference type="InterPro" id="IPR010723">
    <property type="entry name" value="HemN_C"/>
</dbReference>
<keyword evidence="9" id="KW-0963">Cytoplasm</keyword>
<proteinExistence type="inferred from homology"/>
<dbReference type="Gene3D" id="3.20.20.70">
    <property type="entry name" value="Aldolase class I"/>
    <property type="match status" value="1"/>
</dbReference>
<keyword evidence="13" id="KW-1185">Reference proteome</keyword>
<dbReference type="InterPro" id="IPR058240">
    <property type="entry name" value="rSAM_sf"/>
</dbReference>
<feature type="domain" description="Radical SAM core" evidence="10">
    <location>
        <begin position="1"/>
        <end position="230"/>
    </location>
</feature>
<dbReference type="SFLD" id="SFLDF00288">
    <property type="entry name" value="HemN-like__clustered_with_nucl"/>
    <property type="match status" value="1"/>
</dbReference>
<keyword evidence="8 9" id="KW-0143">Chaperone</keyword>
<evidence type="ECO:0000256" key="9">
    <source>
        <dbReference type="RuleBase" id="RU364116"/>
    </source>
</evidence>
<keyword evidence="5 9" id="KW-0479">Metal-binding</keyword>
<dbReference type="OrthoDB" id="9808022at2"/>